<gene>
    <name evidence="2" type="ORF">BpHYR1_000058</name>
</gene>
<reference evidence="2 3" key="1">
    <citation type="journal article" date="2018" name="Sci. Rep.">
        <title>Genomic signatures of local adaptation to the degree of environmental predictability in rotifers.</title>
        <authorList>
            <person name="Franch-Gras L."/>
            <person name="Hahn C."/>
            <person name="Garcia-Roger E.M."/>
            <person name="Carmona M.J."/>
            <person name="Serra M."/>
            <person name="Gomez A."/>
        </authorList>
    </citation>
    <scope>NUCLEOTIDE SEQUENCE [LARGE SCALE GENOMIC DNA]</scope>
    <source>
        <strain evidence="2">HYR1</strain>
    </source>
</reference>
<keyword evidence="1" id="KW-0472">Membrane</keyword>
<protein>
    <submittedName>
        <fullName evidence="2">Uncharacterized protein</fullName>
    </submittedName>
</protein>
<accession>A0A3M7PVN7</accession>
<dbReference type="EMBL" id="REGN01008753">
    <property type="protein sequence ID" value="RNA02791.1"/>
    <property type="molecule type" value="Genomic_DNA"/>
</dbReference>
<comment type="caution">
    <text evidence="2">The sequence shown here is derived from an EMBL/GenBank/DDBJ whole genome shotgun (WGS) entry which is preliminary data.</text>
</comment>
<evidence type="ECO:0000256" key="1">
    <source>
        <dbReference type="SAM" id="Phobius"/>
    </source>
</evidence>
<keyword evidence="3" id="KW-1185">Reference proteome</keyword>
<dbReference type="Proteomes" id="UP000276133">
    <property type="component" value="Unassembled WGS sequence"/>
</dbReference>
<keyword evidence="1" id="KW-1133">Transmembrane helix</keyword>
<keyword evidence="1" id="KW-0812">Transmembrane</keyword>
<feature type="transmembrane region" description="Helical" evidence="1">
    <location>
        <begin position="6"/>
        <end position="22"/>
    </location>
</feature>
<evidence type="ECO:0000313" key="2">
    <source>
        <dbReference type="EMBL" id="RNA02791.1"/>
    </source>
</evidence>
<sequence>MSTQNTKLSVIIFFFFVWFRLLRFNKLNRKGSLNLNRSLYLLRGTSVYCDELINQTREY</sequence>
<proteinExistence type="predicted"/>
<dbReference type="AlphaFoldDB" id="A0A3M7PVN7"/>
<name>A0A3M7PVN7_BRAPC</name>
<evidence type="ECO:0000313" key="3">
    <source>
        <dbReference type="Proteomes" id="UP000276133"/>
    </source>
</evidence>
<organism evidence="2 3">
    <name type="scientific">Brachionus plicatilis</name>
    <name type="common">Marine rotifer</name>
    <name type="synonym">Brachionus muelleri</name>
    <dbReference type="NCBI Taxonomy" id="10195"/>
    <lineage>
        <taxon>Eukaryota</taxon>
        <taxon>Metazoa</taxon>
        <taxon>Spiralia</taxon>
        <taxon>Gnathifera</taxon>
        <taxon>Rotifera</taxon>
        <taxon>Eurotatoria</taxon>
        <taxon>Monogononta</taxon>
        <taxon>Pseudotrocha</taxon>
        <taxon>Ploima</taxon>
        <taxon>Brachionidae</taxon>
        <taxon>Brachionus</taxon>
    </lineage>
</organism>